<feature type="signal peptide" evidence="2">
    <location>
        <begin position="1"/>
        <end position="26"/>
    </location>
</feature>
<keyword evidence="2" id="KW-0732">Signal</keyword>
<evidence type="ECO:0000313" key="5">
    <source>
        <dbReference type="Proteomes" id="UP001328107"/>
    </source>
</evidence>
<reference evidence="5" key="1">
    <citation type="submission" date="2022-10" db="EMBL/GenBank/DDBJ databases">
        <title>Genome assembly of Pristionchus species.</title>
        <authorList>
            <person name="Yoshida K."/>
            <person name="Sommer R.J."/>
        </authorList>
    </citation>
    <scope>NUCLEOTIDE SEQUENCE [LARGE SCALE GENOMIC DNA]</scope>
    <source>
        <strain evidence="5">RS5460</strain>
    </source>
</reference>
<feature type="compositionally biased region" description="Basic and acidic residues" evidence="1">
    <location>
        <begin position="230"/>
        <end position="245"/>
    </location>
</feature>
<dbReference type="InterPro" id="IPR007284">
    <property type="entry name" value="Ground-like_dom"/>
</dbReference>
<feature type="domain" description="Ground-like" evidence="3">
    <location>
        <begin position="538"/>
        <end position="608"/>
    </location>
</feature>
<comment type="caution">
    <text evidence="4">The sequence shown here is derived from an EMBL/GenBank/DDBJ whole genome shotgun (WGS) entry which is preliminary data.</text>
</comment>
<evidence type="ECO:0000259" key="3">
    <source>
        <dbReference type="Pfam" id="PF04155"/>
    </source>
</evidence>
<feature type="compositionally biased region" description="Low complexity" evidence="1">
    <location>
        <begin position="471"/>
        <end position="480"/>
    </location>
</feature>
<evidence type="ECO:0000313" key="4">
    <source>
        <dbReference type="EMBL" id="GMR58028.1"/>
    </source>
</evidence>
<keyword evidence="5" id="KW-1185">Reference proteome</keyword>
<dbReference type="EMBL" id="BTRK01000006">
    <property type="protein sequence ID" value="GMR58028.1"/>
    <property type="molecule type" value="Genomic_DNA"/>
</dbReference>
<evidence type="ECO:0000256" key="1">
    <source>
        <dbReference type="SAM" id="MobiDB-lite"/>
    </source>
</evidence>
<feature type="compositionally biased region" description="Basic and acidic residues" evidence="1">
    <location>
        <begin position="488"/>
        <end position="498"/>
    </location>
</feature>
<accession>A0AAN5D7Q0</accession>
<feature type="region of interest" description="Disordered" evidence="1">
    <location>
        <begin position="222"/>
        <end position="299"/>
    </location>
</feature>
<name>A0AAN5D7Q0_9BILA</name>
<proteinExistence type="predicted"/>
<feature type="chain" id="PRO_5042942461" description="Ground-like domain-containing protein" evidence="2">
    <location>
        <begin position="27"/>
        <end position="635"/>
    </location>
</feature>
<sequence length="635" mass="71208">SLSQLARPILPVAMRLLLFLLPVLLAASPHDTKSTVLPKLETPIPLRTSVAVDSNQLIHEGSSSEFEQPRSRKRTRSISSHLDSSKEDARMYSTNLHGSRTRFLKNKLLDNLNKYFGEESGALEILSSEDPPAPEGSWNVAPAPQPPQQQWGLPLATNPWMQQQQQPQQLPFQQQSIPHAIAPPTGNPWLSWTTPPTPFQQPPFVQPPHPQPVPQVHPTLIPAPPPLDARQQRSEGRGAHYDPKPRLVKQSSWEASAERRNTKTGMRSDTSGESMPQKLSTTQRVTPKLRKRGQSSMNRDTMETIRSWRNRLYKAFKRHDGSNNSLQPTRISRFQSNNTSGGSELLEFANQTPLVADKNLQVLKARDNQPHHVQRHVQQPTFGMDPSGKMTPMFGMERQGYRFAHQPPIPVDYAQQRYIQSPQPFYSTPPPLPEFTYSTHAPYHTLLPRINFPTSSSPEERYFPTQSVSEPTLSPTLPTMLTPPPRSDPPEELEHLGEEDPPPQALTQMSGVTCADGSCNSLRLQQEISEELPPINEDKCNSMRLKDIIEKNVVPNDAEASKRAVQAVAEDVTGRYFDAICGTGFFSYIAHTDEFCQASASGVNCYLFSPVCGNTQSNAIPFKKHRKRTILLNKN</sequence>
<feature type="non-terminal residue" evidence="4">
    <location>
        <position position="1"/>
    </location>
</feature>
<gene>
    <name evidence="4" type="ORF">PMAYCL1PPCAC_28223</name>
</gene>
<dbReference type="AlphaFoldDB" id="A0AAN5D7Q0"/>
<feature type="region of interest" description="Disordered" evidence="1">
    <location>
        <begin position="58"/>
        <end position="93"/>
    </location>
</feature>
<organism evidence="4 5">
    <name type="scientific">Pristionchus mayeri</name>
    <dbReference type="NCBI Taxonomy" id="1317129"/>
    <lineage>
        <taxon>Eukaryota</taxon>
        <taxon>Metazoa</taxon>
        <taxon>Ecdysozoa</taxon>
        <taxon>Nematoda</taxon>
        <taxon>Chromadorea</taxon>
        <taxon>Rhabditida</taxon>
        <taxon>Rhabditina</taxon>
        <taxon>Diplogasteromorpha</taxon>
        <taxon>Diplogasteroidea</taxon>
        <taxon>Neodiplogasteridae</taxon>
        <taxon>Pristionchus</taxon>
    </lineage>
</organism>
<protein>
    <recommendedName>
        <fullName evidence="3">Ground-like domain-containing protein</fullName>
    </recommendedName>
</protein>
<evidence type="ECO:0000256" key="2">
    <source>
        <dbReference type="SAM" id="SignalP"/>
    </source>
</evidence>
<feature type="compositionally biased region" description="Polar residues" evidence="1">
    <location>
        <begin position="263"/>
        <end position="285"/>
    </location>
</feature>
<feature type="region of interest" description="Disordered" evidence="1">
    <location>
        <begin position="455"/>
        <end position="506"/>
    </location>
</feature>
<dbReference type="Pfam" id="PF04155">
    <property type="entry name" value="Ground-like"/>
    <property type="match status" value="1"/>
</dbReference>
<dbReference type="Proteomes" id="UP001328107">
    <property type="component" value="Unassembled WGS sequence"/>
</dbReference>